<dbReference type="RefSeq" id="WP_111222296.1">
    <property type="nucleotide sequence ID" value="NZ_CP117256.1"/>
</dbReference>
<feature type="domain" description="Periplasmic binding protein" evidence="5">
    <location>
        <begin position="42"/>
        <end position="302"/>
    </location>
</feature>
<keyword evidence="7" id="KW-1185">Reference proteome</keyword>
<dbReference type="PANTHER" id="PTHR46847:SF1">
    <property type="entry name" value="D-ALLOSE-BINDING PERIPLASMIC PROTEIN-RELATED"/>
    <property type="match status" value="1"/>
</dbReference>
<proteinExistence type="inferred from homology"/>
<feature type="signal peptide" evidence="4">
    <location>
        <begin position="1"/>
        <end position="23"/>
    </location>
</feature>
<dbReference type="InterPro" id="IPR025997">
    <property type="entry name" value="SBP_2_dom"/>
</dbReference>
<accession>A0AAF1K8D1</accession>
<dbReference type="Gene3D" id="3.40.50.2300">
    <property type="match status" value="2"/>
</dbReference>
<comment type="subcellular location">
    <subcellularLocation>
        <location evidence="1">Cell envelope</location>
    </subcellularLocation>
</comment>
<name>A0AAF1K8D1_9HYPH</name>
<gene>
    <name evidence="6" type="ORF">PR017_18835</name>
</gene>
<dbReference type="AlphaFoldDB" id="A0AAF1K8D1"/>
<reference evidence="6 7" key="1">
    <citation type="journal article" date="2018" name="Sci. Rep.">
        <title>Rhizobium tumorigenes sp. nov., a novel plant tumorigenic bacterium isolated from cane gall tumors on thornless blackberry.</title>
        <authorList>
            <person name="Kuzmanovi N."/>
            <person name="Smalla K."/>
            <person name="Gronow S."/>
            <person name="PuBawska J."/>
        </authorList>
    </citation>
    <scope>NUCLEOTIDE SEQUENCE [LARGE SCALE GENOMIC DNA]</scope>
    <source>
        <strain evidence="6 7">1078</strain>
    </source>
</reference>
<evidence type="ECO:0000259" key="5">
    <source>
        <dbReference type="Pfam" id="PF13407"/>
    </source>
</evidence>
<dbReference type="CDD" id="cd19997">
    <property type="entry name" value="PBP1_ABC_sugar_binding-like"/>
    <property type="match status" value="1"/>
</dbReference>
<sequence>MRTVYKRTAAALCLALLTSPAITATARAEDGIAVGDTSGKNIAFSNSYAGNSFRQVMIKSFQDMGTKAKADGKIGDTAVVSANNSVTEQASQIQNLILQGYDAIIVLAGSDTALNGAIKDACDAGIVVVAFASGVTEPCAYVVDYNLNSYAKAELDFIKGKQGDRPANILEIRGMAGDGFDKRLHDGVVKAMAEHPAYKSVGEVYGQWTATVAQKEVSGILPSLPKVDAVLTQGGDGYGAAQAFKAAKRDLPIIIMGNRQDELGLWKQEHDASGYETFSLGATPSVSQVAFWVAQQILAGKKVPKFVEVPLLQINQPDLEAWLKTVPEGGVVNAQYPQDLVAKIIDANVNKTALPAVPAPK</sequence>
<feature type="chain" id="PRO_5042240188" evidence="4">
    <location>
        <begin position="24"/>
        <end position="361"/>
    </location>
</feature>
<dbReference type="GO" id="GO:0030313">
    <property type="term" value="C:cell envelope"/>
    <property type="evidence" value="ECO:0007669"/>
    <property type="project" value="UniProtKB-SubCell"/>
</dbReference>
<comment type="similarity">
    <text evidence="2">Belongs to the bacterial solute-binding protein 2 family.</text>
</comment>
<dbReference type="Proteomes" id="UP000249499">
    <property type="component" value="Plasmid pRt1078"/>
</dbReference>
<geneLocation type="plasmid" evidence="6 7">
    <name>pRt1078</name>
</geneLocation>
<dbReference type="SUPFAM" id="SSF53822">
    <property type="entry name" value="Periplasmic binding protein-like I"/>
    <property type="match status" value="1"/>
</dbReference>
<keyword evidence="3 4" id="KW-0732">Signal</keyword>
<evidence type="ECO:0000256" key="1">
    <source>
        <dbReference type="ARBA" id="ARBA00004196"/>
    </source>
</evidence>
<evidence type="ECO:0000256" key="2">
    <source>
        <dbReference type="ARBA" id="ARBA00007639"/>
    </source>
</evidence>
<evidence type="ECO:0000313" key="7">
    <source>
        <dbReference type="Proteomes" id="UP000249499"/>
    </source>
</evidence>
<dbReference type="InterPro" id="IPR028082">
    <property type="entry name" value="Peripla_BP_I"/>
</dbReference>
<protein>
    <submittedName>
        <fullName evidence="6">ABC transporter substrate-binding protein</fullName>
    </submittedName>
</protein>
<organism evidence="6 7">
    <name type="scientific">Rhizobium tumorigenes</name>
    <dbReference type="NCBI Taxonomy" id="2041385"/>
    <lineage>
        <taxon>Bacteria</taxon>
        <taxon>Pseudomonadati</taxon>
        <taxon>Pseudomonadota</taxon>
        <taxon>Alphaproteobacteria</taxon>
        <taxon>Hyphomicrobiales</taxon>
        <taxon>Rhizobiaceae</taxon>
        <taxon>Rhizobium/Agrobacterium group</taxon>
        <taxon>Rhizobium</taxon>
    </lineage>
</organism>
<dbReference type="EMBL" id="CP117256">
    <property type="protein sequence ID" value="WFR97948.1"/>
    <property type="molecule type" value="Genomic_DNA"/>
</dbReference>
<dbReference type="KEGG" id="rtu:PR017_18835"/>
<evidence type="ECO:0000313" key="6">
    <source>
        <dbReference type="EMBL" id="WFR97948.1"/>
    </source>
</evidence>
<evidence type="ECO:0000256" key="4">
    <source>
        <dbReference type="SAM" id="SignalP"/>
    </source>
</evidence>
<evidence type="ECO:0000256" key="3">
    <source>
        <dbReference type="ARBA" id="ARBA00022729"/>
    </source>
</evidence>
<dbReference type="Pfam" id="PF13407">
    <property type="entry name" value="Peripla_BP_4"/>
    <property type="match status" value="1"/>
</dbReference>
<keyword evidence="6" id="KW-0614">Plasmid</keyword>
<dbReference type="PANTHER" id="PTHR46847">
    <property type="entry name" value="D-ALLOSE-BINDING PERIPLASMIC PROTEIN-RELATED"/>
    <property type="match status" value="1"/>
</dbReference>
<dbReference type="GO" id="GO:0030246">
    <property type="term" value="F:carbohydrate binding"/>
    <property type="evidence" value="ECO:0007669"/>
    <property type="project" value="UniProtKB-ARBA"/>
</dbReference>
<reference evidence="7" key="2">
    <citation type="journal article" date="2023" name="MicrobiologyOpen">
        <title>Genomics of the tumorigenes clade of the family Rhizobiaceae and description of Rhizobium rhododendri sp. nov.</title>
        <authorList>
            <person name="Kuzmanovic N."/>
            <person name="diCenzo G.C."/>
            <person name="Bunk B."/>
            <person name="Sproeer C."/>
            <person name="Fruehling A."/>
            <person name="Neumann-Schaal M."/>
            <person name="Overmann J."/>
            <person name="Smalla K."/>
        </authorList>
    </citation>
    <scope>NUCLEOTIDE SEQUENCE [LARGE SCALE GENOMIC DNA]</scope>
    <source>
        <strain evidence="7">1078</strain>
        <plasmid evidence="7">pRt1078</plasmid>
    </source>
</reference>